<sequence>MQVLPALEVKSRFGRVSNIVKSGELVTITQHGEPTMVLFPLKLAQEVLKVYRTQGKPNTQQDEGEGLLAWLEARTAKPAFDEQAEKERILQKLEEATGRKLKRFASKEEALAASERAYQEAKQNNPTPMTEEEENELMKIIEEEREAVWQEQQAEKAKHLASVSP</sequence>
<protein>
    <recommendedName>
        <fullName evidence="5">Antitoxin</fullName>
    </recommendedName>
</protein>
<evidence type="ECO:0000256" key="2">
    <source>
        <dbReference type="SAM" id="MobiDB-lite"/>
    </source>
</evidence>
<evidence type="ECO:0000313" key="4">
    <source>
        <dbReference type="Proteomes" id="UP001054801"/>
    </source>
</evidence>
<dbReference type="InterPro" id="IPR036165">
    <property type="entry name" value="YefM-like_sf"/>
</dbReference>
<dbReference type="EMBL" id="CP091244">
    <property type="protein sequence ID" value="UJS25024.1"/>
    <property type="molecule type" value="Genomic_DNA"/>
</dbReference>
<evidence type="ECO:0000313" key="3">
    <source>
        <dbReference type="EMBL" id="UJS25024.1"/>
    </source>
</evidence>
<dbReference type="Proteomes" id="UP001054801">
    <property type="component" value="Chromosome"/>
</dbReference>
<evidence type="ECO:0008006" key="5">
    <source>
        <dbReference type="Google" id="ProtNLM"/>
    </source>
</evidence>
<dbReference type="SUPFAM" id="SSF143120">
    <property type="entry name" value="YefM-like"/>
    <property type="match status" value="1"/>
</dbReference>
<feature type="region of interest" description="Disordered" evidence="2">
    <location>
        <begin position="112"/>
        <end position="135"/>
    </location>
</feature>
<organism evidence="3 4">
    <name type="scientific">Thiothrix winogradskyi</name>
    <dbReference type="NCBI Taxonomy" id="96472"/>
    <lineage>
        <taxon>Bacteria</taxon>
        <taxon>Pseudomonadati</taxon>
        <taxon>Pseudomonadota</taxon>
        <taxon>Gammaproteobacteria</taxon>
        <taxon>Thiotrichales</taxon>
        <taxon>Thiotrichaceae</taxon>
        <taxon>Thiothrix</taxon>
    </lineage>
</organism>
<name>A0ABY3T0L2_9GAMM</name>
<dbReference type="RefSeq" id="WP_236499749.1">
    <property type="nucleotide sequence ID" value="NZ_CP091244.1"/>
</dbReference>
<accession>A0ABY3T0L2</accession>
<gene>
    <name evidence="3" type="ORF">L2Y54_03035</name>
</gene>
<comment type="similarity">
    <text evidence="1">Belongs to the phD/YefM antitoxin family.</text>
</comment>
<reference evidence="3" key="1">
    <citation type="journal article" date="2022" name="Microorganisms">
        <title>Two New Species of Filamentous Sulfur Bacteria of the Genus Thiothrix, Thiothrix winogradskyi sp. nov. and 'Candidatus Thiothrix sulfatifontis' sp. nov.</title>
        <authorList>
            <person name="Ravin N.V."/>
            <person name="Rossetti S."/>
            <person name="Beletsky A.V."/>
            <person name="Kadnikov V.V."/>
            <person name="Rudenko T.S."/>
            <person name="Smolyakov D.D."/>
            <person name="Moskvitina M.I."/>
            <person name="Gureeva M.V."/>
            <person name="Mardanov A.V."/>
            <person name="Grabovich M.Y."/>
        </authorList>
    </citation>
    <scope>NUCLEOTIDE SEQUENCE</scope>
    <source>
        <strain evidence="3">CT3</strain>
    </source>
</reference>
<keyword evidence="4" id="KW-1185">Reference proteome</keyword>
<proteinExistence type="inferred from homology"/>
<dbReference type="Gene3D" id="3.40.1620.10">
    <property type="entry name" value="YefM-like domain"/>
    <property type="match status" value="1"/>
</dbReference>
<evidence type="ECO:0000256" key="1">
    <source>
        <dbReference type="ARBA" id="ARBA00009981"/>
    </source>
</evidence>